<proteinExistence type="predicted"/>
<reference evidence="2" key="2">
    <citation type="submission" date="2023-05" db="EMBL/GenBank/DDBJ databases">
        <authorList>
            <consortium name="Lawrence Berkeley National Laboratory"/>
            <person name="Steindorff A."/>
            <person name="Hensen N."/>
            <person name="Bonometti L."/>
            <person name="Westerberg I."/>
            <person name="Brannstrom I.O."/>
            <person name="Guillou S."/>
            <person name="Cros-Aarteil S."/>
            <person name="Calhoun S."/>
            <person name="Haridas S."/>
            <person name="Kuo A."/>
            <person name="Mondo S."/>
            <person name="Pangilinan J."/>
            <person name="Riley R."/>
            <person name="Labutti K."/>
            <person name="Andreopoulos B."/>
            <person name="Lipzen A."/>
            <person name="Chen C."/>
            <person name="Yanf M."/>
            <person name="Daum C."/>
            <person name="Ng V."/>
            <person name="Clum A."/>
            <person name="Ohm R."/>
            <person name="Martin F."/>
            <person name="Silar P."/>
            <person name="Natvig D."/>
            <person name="Lalanne C."/>
            <person name="Gautier V."/>
            <person name="Ament-Velasquez S.L."/>
            <person name="Kruys A."/>
            <person name="Hutchinson M.I."/>
            <person name="Powell A.J."/>
            <person name="Barry K."/>
            <person name="Miller A.N."/>
            <person name="Grigoriev I.V."/>
            <person name="Debuchy R."/>
            <person name="Gladieux P."/>
            <person name="Thoren M.H."/>
            <person name="Johannesson H."/>
        </authorList>
    </citation>
    <scope>NUCLEOTIDE SEQUENCE</scope>
    <source>
        <strain evidence="2">PSN293</strain>
    </source>
</reference>
<dbReference type="Gene3D" id="3.30.160.60">
    <property type="entry name" value="Classic Zinc Finger"/>
    <property type="match status" value="1"/>
</dbReference>
<dbReference type="Proteomes" id="UP001301769">
    <property type="component" value="Unassembled WGS sequence"/>
</dbReference>
<reference evidence="2" key="1">
    <citation type="journal article" date="2023" name="Mol. Phylogenet. Evol.">
        <title>Genome-scale phylogeny and comparative genomics of the fungal order Sordariales.</title>
        <authorList>
            <person name="Hensen N."/>
            <person name="Bonometti L."/>
            <person name="Westerberg I."/>
            <person name="Brannstrom I.O."/>
            <person name="Guillou S."/>
            <person name="Cros-Aarteil S."/>
            <person name="Calhoun S."/>
            <person name="Haridas S."/>
            <person name="Kuo A."/>
            <person name="Mondo S."/>
            <person name="Pangilinan J."/>
            <person name="Riley R."/>
            <person name="LaButti K."/>
            <person name="Andreopoulos B."/>
            <person name="Lipzen A."/>
            <person name="Chen C."/>
            <person name="Yan M."/>
            <person name="Daum C."/>
            <person name="Ng V."/>
            <person name="Clum A."/>
            <person name="Steindorff A."/>
            <person name="Ohm R.A."/>
            <person name="Martin F."/>
            <person name="Silar P."/>
            <person name="Natvig D.O."/>
            <person name="Lalanne C."/>
            <person name="Gautier V."/>
            <person name="Ament-Velasquez S.L."/>
            <person name="Kruys A."/>
            <person name="Hutchinson M.I."/>
            <person name="Powell A.J."/>
            <person name="Barry K."/>
            <person name="Miller A.N."/>
            <person name="Grigoriev I.V."/>
            <person name="Debuchy R."/>
            <person name="Gladieux P."/>
            <person name="Hiltunen Thoren M."/>
            <person name="Johannesson H."/>
        </authorList>
    </citation>
    <scope>NUCLEOTIDE SEQUENCE</scope>
    <source>
        <strain evidence="2">PSN293</strain>
    </source>
</reference>
<protein>
    <recommendedName>
        <fullName evidence="4">C2H2-type domain-containing protein</fullName>
    </recommendedName>
</protein>
<feature type="compositionally biased region" description="Basic and acidic residues" evidence="1">
    <location>
        <begin position="1"/>
        <end position="10"/>
    </location>
</feature>
<accession>A0AAN7B379</accession>
<keyword evidence="3" id="KW-1185">Reference proteome</keyword>
<dbReference type="EMBL" id="MU858157">
    <property type="protein sequence ID" value="KAK4211116.1"/>
    <property type="molecule type" value="Genomic_DNA"/>
</dbReference>
<organism evidence="2 3">
    <name type="scientific">Rhypophila decipiens</name>
    <dbReference type="NCBI Taxonomy" id="261697"/>
    <lineage>
        <taxon>Eukaryota</taxon>
        <taxon>Fungi</taxon>
        <taxon>Dikarya</taxon>
        <taxon>Ascomycota</taxon>
        <taxon>Pezizomycotina</taxon>
        <taxon>Sordariomycetes</taxon>
        <taxon>Sordariomycetidae</taxon>
        <taxon>Sordariales</taxon>
        <taxon>Naviculisporaceae</taxon>
        <taxon>Rhypophila</taxon>
    </lineage>
</organism>
<evidence type="ECO:0000256" key="1">
    <source>
        <dbReference type="SAM" id="MobiDB-lite"/>
    </source>
</evidence>
<name>A0AAN7B379_9PEZI</name>
<sequence length="429" mass="48273">MRRTLSENTDHSNGSAGSNRTHRSDEEHASQISAVPTFDYSLPGYVNGSQDADDFVASVGSQYQGVDEGTASYVAARTSGYSPASTSEYTQTAASGYTRAPASEHAEYAEYAEYTEYPQTTASEYFTAQAADYSPAPASEHTQAGASAPLLDSIEGDEAAAYEASMYAQQILSQTTYRTPRFSMIRGEDVDETLGELQRRDPAATDREAIQAALQRFLSRYLSRHTRGTDRDQAKITNALREAAFQLQLRIQGEEALNICYFAIAAVLASLRDENPRAQLTTGSSSTMVQATAGSQRFVCGVHDCTQGAFGRAADLERHHKMVHLPDDEKKKFFCDYRRCSRHDSPFYRQDHFRDHLRDFHKEDLLRRGNRADEKWWTSRSSNAINNGWWRCNRCLVTRVDIQRDGWVCPHCAMHCETDRQRVRTQTQR</sequence>
<dbReference type="AlphaFoldDB" id="A0AAN7B379"/>
<evidence type="ECO:0000313" key="2">
    <source>
        <dbReference type="EMBL" id="KAK4211116.1"/>
    </source>
</evidence>
<comment type="caution">
    <text evidence="2">The sequence shown here is derived from an EMBL/GenBank/DDBJ whole genome shotgun (WGS) entry which is preliminary data.</text>
</comment>
<evidence type="ECO:0000313" key="3">
    <source>
        <dbReference type="Proteomes" id="UP001301769"/>
    </source>
</evidence>
<gene>
    <name evidence="2" type="ORF">QBC37DRAFT_291002</name>
</gene>
<evidence type="ECO:0008006" key="4">
    <source>
        <dbReference type="Google" id="ProtNLM"/>
    </source>
</evidence>
<feature type="region of interest" description="Disordered" evidence="1">
    <location>
        <begin position="1"/>
        <end position="34"/>
    </location>
</feature>